<dbReference type="PANTHER" id="PTHR11079:SF179">
    <property type="entry name" value="TRNA(ADENINE(34)) DEAMINASE, CHLOROPLASTIC"/>
    <property type="match status" value="1"/>
</dbReference>
<dbReference type="SUPFAM" id="SSF53927">
    <property type="entry name" value="Cytidine deaminase-like"/>
    <property type="match status" value="1"/>
</dbReference>
<dbReference type="GO" id="GO:0046872">
    <property type="term" value="F:metal ion binding"/>
    <property type="evidence" value="ECO:0007669"/>
    <property type="project" value="UniProtKB-KW"/>
</dbReference>
<dbReference type="PROSITE" id="PS51747">
    <property type="entry name" value="CYT_DCMP_DEAMINASES_2"/>
    <property type="match status" value="1"/>
</dbReference>
<dbReference type="RefSeq" id="WP_004967607.1">
    <property type="nucleotide sequence ID" value="NZ_AOLP01000002.1"/>
</dbReference>
<name>M0JFM3_9EURY</name>
<gene>
    <name evidence="2" type="ORF">C438_02287</name>
</gene>
<evidence type="ECO:0000313" key="3">
    <source>
        <dbReference type="Proteomes" id="UP000011553"/>
    </source>
</evidence>
<dbReference type="CDD" id="cd01285">
    <property type="entry name" value="nucleoside_deaminase"/>
    <property type="match status" value="1"/>
</dbReference>
<protein>
    <submittedName>
        <fullName evidence="2">Cytidine/deoxycytidylate deaminase, zinc-binding region (TBD)</fullName>
    </submittedName>
</protein>
<dbReference type="GO" id="GO:0002100">
    <property type="term" value="P:tRNA wobble adenosine to inosine editing"/>
    <property type="evidence" value="ECO:0007669"/>
    <property type="project" value="InterPro"/>
</dbReference>
<proteinExistence type="predicted"/>
<keyword evidence="3" id="KW-1185">Reference proteome</keyword>
<dbReference type="InterPro" id="IPR016193">
    <property type="entry name" value="Cytidine_deaminase-like"/>
</dbReference>
<dbReference type="InterPro" id="IPR058535">
    <property type="entry name" value="MafB19-deam"/>
</dbReference>
<reference evidence="2 3" key="1">
    <citation type="journal article" date="2014" name="PLoS Genet.">
        <title>Phylogenetically driven sequencing of extremely halophilic archaea reveals strategies for static and dynamic osmo-response.</title>
        <authorList>
            <person name="Becker E.A."/>
            <person name="Seitzer P.M."/>
            <person name="Tritt A."/>
            <person name="Larsen D."/>
            <person name="Krusor M."/>
            <person name="Yao A.I."/>
            <person name="Wu D."/>
            <person name="Madern D."/>
            <person name="Eisen J.A."/>
            <person name="Darling A.E."/>
            <person name="Facciotti M.T."/>
        </authorList>
    </citation>
    <scope>NUCLEOTIDE SEQUENCE [LARGE SCALE GENOMIC DNA]</scope>
    <source>
        <strain evidence="2 3">ATCC 35960</strain>
    </source>
</reference>
<feature type="domain" description="CMP/dCMP-type deaminase" evidence="1">
    <location>
        <begin position="9"/>
        <end position="120"/>
    </location>
</feature>
<dbReference type="Gene3D" id="3.40.140.10">
    <property type="entry name" value="Cytidine Deaminase, domain 2"/>
    <property type="match status" value="1"/>
</dbReference>
<organism evidence="2 3">
    <name type="scientific">Haloferax denitrificans ATCC 35960</name>
    <dbReference type="NCBI Taxonomy" id="662478"/>
    <lineage>
        <taxon>Archaea</taxon>
        <taxon>Methanobacteriati</taxon>
        <taxon>Methanobacteriota</taxon>
        <taxon>Stenosarchaea group</taxon>
        <taxon>Halobacteria</taxon>
        <taxon>Halobacteriales</taxon>
        <taxon>Haloferacaceae</taxon>
        <taxon>Haloferax</taxon>
    </lineage>
</organism>
<evidence type="ECO:0000259" key="1">
    <source>
        <dbReference type="PROSITE" id="PS51747"/>
    </source>
</evidence>
<dbReference type="Pfam" id="PF14437">
    <property type="entry name" value="MafB19-deam"/>
    <property type="match status" value="1"/>
</dbReference>
<accession>M0JFM3</accession>
<dbReference type="InterPro" id="IPR002125">
    <property type="entry name" value="CMP_dCMP_dom"/>
</dbReference>
<dbReference type="GO" id="GO:0052717">
    <property type="term" value="F:tRNA-specific adenosine-34 deaminase activity"/>
    <property type="evidence" value="ECO:0007669"/>
    <property type="project" value="UniProtKB-EC"/>
</dbReference>
<dbReference type="Proteomes" id="UP000011553">
    <property type="component" value="Unassembled WGS sequence"/>
</dbReference>
<dbReference type="EMBL" id="AOLP01000002">
    <property type="protein sequence ID" value="EMA07912.1"/>
    <property type="molecule type" value="Genomic_DNA"/>
</dbReference>
<comment type="caution">
    <text evidence="2">The sequence shown here is derived from an EMBL/GenBank/DDBJ whole genome shotgun (WGS) entry which is preliminary data.</text>
</comment>
<dbReference type="AlphaFoldDB" id="M0JFM3"/>
<sequence length="154" mass="17236">MTAPTFDEYDHDAHLRETFELAREAAARGDELFGSVLVRDDTVIMSDSNREITDDDIRRHPELHLAYRACREFDPDERASMVMYTSTEPCPMCAGGMTTAGFGQIVYSVGSDEIAAFTGNEPVVWSTEILAGVSDVVGPLLNEEGRQIHREYDW</sequence>
<evidence type="ECO:0000313" key="2">
    <source>
        <dbReference type="EMBL" id="EMA07912.1"/>
    </source>
</evidence>
<dbReference type="PANTHER" id="PTHR11079">
    <property type="entry name" value="CYTOSINE DEAMINASE FAMILY MEMBER"/>
    <property type="match status" value="1"/>
</dbReference>